<gene>
    <name evidence="2" type="ORF">PoB_003365900</name>
</gene>
<dbReference type="PANTHER" id="PTHR46145">
    <property type="entry name" value="HEPARANASE"/>
    <property type="match status" value="1"/>
</dbReference>
<comment type="similarity">
    <text evidence="1">Belongs to the glycosyl hydrolase 79 family.</text>
</comment>
<dbReference type="PANTHER" id="PTHR46145:SF4">
    <property type="entry name" value="HEPARANASE"/>
    <property type="match status" value="1"/>
</dbReference>
<dbReference type="EMBL" id="BLXT01003842">
    <property type="protein sequence ID" value="GFO07154.1"/>
    <property type="molecule type" value="Genomic_DNA"/>
</dbReference>
<dbReference type="Gene3D" id="3.20.20.80">
    <property type="entry name" value="Glycosidases"/>
    <property type="match status" value="1"/>
</dbReference>
<comment type="caution">
    <text evidence="2">The sequence shown here is derived from an EMBL/GenBank/DDBJ whole genome shotgun (WGS) entry which is preliminary data.</text>
</comment>
<sequence>MSTADFAEVKQRFEVFVETSISLHYTSPRFLSLTISASEFARKDRMRAFDYSSKKLQNLAAALSPTNIRFGGTYADFLHFDPNGSDSLLPSGWSQEEEDVFDSGFFTTQLDRKRVNFTLPGSRWDNMTRFCDKVGWDIMWDFNLFYWKDGLWDPTNAKTFLKYSAARGVRMPSFQLGNEPNSFQHNFNFSIEPDVLVKDFNILRDLIAEFPQYDASGIYGPENTNLDRHGSSRQYLSRFLAAGGCDAVTEIGLHHYYLDGRTATVSDFLNPEVLDTLKLQLDYAYNITWGTCRLRKPIRLTETSSAFGGGAEGLSNGYVAGFLWLDKLGLSAKHGVTHLFRQTFFGGRYSLIDMKLNPNPDFFLTLLYKRLIEGPVFKVITSGFSPMMRLYAHCASKRYYNFPDGTLVVYYLNLGTETVSLSMEEYQNAELLLYSLTPGDSLGMKSKKVKLNGRLLEMNGAELPLMKPRSHTGDIPVEQQSFGFIVIPSAEVPLCKVYHRSYPTKRKDGK</sequence>
<dbReference type="GO" id="GO:0005615">
    <property type="term" value="C:extracellular space"/>
    <property type="evidence" value="ECO:0007669"/>
    <property type="project" value="TreeGrafter"/>
</dbReference>
<dbReference type="InterPro" id="IPR017853">
    <property type="entry name" value="GH"/>
</dbReference>
<accession>A0AAV4ALP8</accession>
<proteinExistence type="inferred from homology"/>
<evidence type="ECO:0000313" key="2">
    <source>
        <dbReference type="EMBL" id="GFO07154.1"/>
    </source>
</evidence>
<evidence type="ECO:0000256" key="1">
    <source>
        <dbReference type="ARBA" id="ARBA00009800"/>
    </source>
</evidence>
<dbReference type="GO" id="GO:0031012">
    <property type="term" value="C:extracellular matrix"/>
    <property type="evidence" value="ECO:0007669"/>
    <property type="project" value="TreeGrafter"/>
</dbReference>
<evidence type="ECO:0000313" key="3">
    <source>
        <dbReference type="Proteomes" id="UP000735302"/>
    </source>
</evidence>
<dbReference type="GO" id="GO:0016020">
    <property type="term" value="C:membrane"/>
    <property type="evidence" value="ECO:0007669"/>
    <property type="project" value="InterPro"/>
</dbReference>
<dbReference type="SUPFAM" id="SSF51445">
    <property type="entry name" value="(Trans)glycosidases"/>
    <property type="match status" value="1"/>
</dbReference>
<dbReference type="GO" id="GO:0016798">
    <property type="term" value="F:hydrolase activity, acting on glycosyl bonds"/>
    <property type="evidence" value="ECO:0007669"/>
    <property type="project" value="InterPro"/>
</dbReference>
<reference evidence="2 3" key="1">
    <citation type="journal article" date="2021" name="Elife">
        <title>Chloroplast acquisition without the gene transfer in kleptoplastic sea slugs, Plakobranchus ocellatus.</title>
        <authorList>
            <person name="Maeda T."/>
            <person name="Takahashi S."/>
            <person name="Yoshida T."/>
            <person name="Shimamura S."/>
            <person name="Takaki Y."/>
            <person name="Nagai Y."/>
            <person name="Toyoda A."/>
            <person name="Suzuki Y."/>
            <person name="Arimoto A."/>
            <person name="Ishii H."/>
            <person name="Satoh N."/>
            <person name="Nishiyama T."/>
            <person name="Hasebe M."/>
            <person name="Maruyama T."/>
            <person name="Minagawa J."/>
            <person name="Obokata J."/>
            <person name="Shigenobu S."/>
        </authorList>
    </citation>
    <scope>NUCLEOTIDE SEQUENCE [LARGE SCALE GENOMIC DNA]</scope>
</reference>
<protein>
    <submittedName>
        <fullName evidence="2">Heparanase</fullName>
    </submittedName>
</protein>
<organism evidence="2 3">
    <name type="scientific">Plakobranchus ocellatus</name>
    <dbReference type="NCBI Taxonomy" id="259542"/>
    <lineage>
        <taxon>Eukaryota</taxon>
        <taxon>Metazoa</taxon>
        <taxon>Spiralia</taxon>
        <taxon>Lophotrochozoa</taxon>
        <taxon>Mollusca</taxon>
        <taxon>Gastropoda</taxon>
        <taxon>Heterobranchia</taxon>
        <taxon>Euthyneura</taxon>
        <taxon>Panpulmonata</taxon>
        <taxon>Sacoglossa</taxon>
        <taxon>Placobranchoidea</taxon>
        <taxon>Plakobranchidae</taxon>
        <taxon>Plakobranchus</taxon>
    </lineage>
</organism>
<keyword evidence="3" id="KW-1185">Reference proteome</keyword>
<dbReference type="AlphaFoldDB" id="A0AAV4ALP8"/>
<dbReference type="Pfam" id="PF03662">
    <property type="entry name" value="Glyco_hydro_79n"/>
    <property type="match status" value="1"/>
</dbReference>
<dbReference type="Proteomes" id="UP000735302">
    <property type="component" value="Unassembled WGS sequence"/>
</dbReference>
<name>A0AAV4ALP8_9GAST</name>
<dbReference type="InterPro" id="IPR005199">
    <property type="entry name" value="Glyco_hydro_79"/>
</dbReference>